<dbReference type="EMBL" id="JACAZF010000002">
    <property type="protein sequence ID" value="KAF7312099.1"/>
    <property type="molecule type" value="Genomic_DNA"/>
</dbReference>
<dbReference type="GeneID" id="59341628"/>
<keyword evidence="1 5" id="KW-0808">Transferase</keyword>
<reference evidence="6" key="1">
    <citation type="submission" date="2020-05" db="EMBL/GenBank/DDBJ databases">
        <title>Mycena genomes resolve the evolution of fungal bioluminescence.</title>
        <authorList>
            <person name="Tsai I.J."/>
        </authorList>
    </citation>
    <scope>NUCLEOTIDE SEQUENCE</scope>
    <source>
        <strain evidence="6">171206Taipei</strain>
    </source>
</reference>
<feature type="active site" description="Proton donor/acceptor" evidence="5">
    <location>
        <position position="147"/>
    </location>
</feature>
<dbReference type="RefSeq" id="XP_037224207.1">
    <property type="nucleotide sequence ID" value="XM_037359112.1"/>
</dbReference>
<organism evidence="6 7">
    <name type="scientific">Mycena indigotica</name>
    <dbReference type="NCBI Taxonomy" id="2126181"/>
    <lineage>
        <taxon>Eukaryota</taxon>
        <taxon>Fungi</taxon>
        <taxon>Dikarya</taxon>
        <taxon>Basidiomycota</taxon>
        <taxon>Agaricomycotina</taxon>
        <taxon>Agaricomycetes</taxon>
        <taxon>Agaricomycetidae</taxon>
        <taxon>Agaricales</taxon>
        <taxon>Marasmiineae</taxon>
        <taxon>Mycenaceae</taxon>
        <taxon>Mycena</taxon>
    </lineage>
</organism>
<keyword evidence="5" id="KW-0460">Magnesium</keyword>
<dbReference type="EC" id="2.7.2.1" evidence="5"/>
<feature type="binding site" evidence="5">
    <location>
        <begin position="207"/>
        <end position="211"/>
    </location>
    <ligand>
        <name>ATP</name>
        <dbReference type="ChEBI" id="CHEBI:30616"/>
    </ligand>
</feature>
<dbReference type="InterPro" id="IPR023865">
    <property type="entry name" value="Aliphatic_acid_kinase_CS"/>
</dbReference>
<keyword evidence="2 5" id="KW-0547">Nucleotide-binding</keyword>
<protein>
    <recommendedName>
        <fullName evidence="5">Probable acetate kinase</fullName>
        <ecNumber evidence="5">2.7.2.1</ecNumber>
    </recommendedName>
    <alternativeName>
        <fullName evidence="5">Acetokinase</fullName>
    </alternativeName>
</protein>
<dbReference type="PRINTS" id="PR00471">
    <property type="entry name" value="ACETATEKNASE"/>
</dbReference>
<dbReference type="InterPro" id="IPR000890">
    <property type="entry name" value="Aliphatic_acid_kin_short-chain"/>
</dbReference>
<keyword evidence="3 5" id="KW-0418">Kinase</keyword>
<comment type="caution">
    <text evidence="6">The sequence shown here is derived from an EMBL/GenBank/DDBJ whole genome shotgun (WGS) entry which is preliminary data.</text>
</comment>
<dbReference type="GO" id="GO:0006085">
    <property type="term" value="P:acetyl-CoA biosynthetic process"/>
    <property type="evidence" value="ECO:0007669"/>
    <property type="project" value="UniProtKB-UniRule"/>
</dbReference>
<dbReference type="HAMAP" id="MF_00020">
    <property type="entry name" value="Acetate_kinase"/>
    <property type="match status" value="1"/>
</dbReference>
<dbReference type="GO" id="GO:0000287">
    <property type="term" value="F:magnesium ion binding"/>
    <property type="evidence" value="ECO:0007669"/>
    <property type="project" value="UniProtKB-UniRule"/>
</dbReference>
<dbReference type="InterPro" id="IPR024338">
    <property type="entry name" value="MID1/Yam8"/>
</dbReference>
<dbReference type="PANTHER" id="PTHR21060:SF15">
    <property type="entry name" value="ACETATE KINASE-RELATED"/>
    <property type="match status" value="1"/>
</dbReference>
<keyword evidence="4 5" id="KW-0067">ATP-binding</keyword>
<dbReference type="SUPFAM" id="SSF53067">
    <property type="entry name" value="Actin-like ATPase domain"/>
    <property type="match status" value="2"/>
</dbReference>
<dbReference type="InterPro" id="IPR004372">
    <property type="entry name" value="Ac/propionate_kinase"/>
</dbReference>
<dbReference type="PANTHER" id="PTHR21060">
    <property type="entry name" value="ACETATE KINASE"/>
    <property type="match status" value="1"/>
</dbReference>
<dbReference type="PROSITE" id="PS01076">
    <property type="entry name" value="ACETATE_KINASE_2"/>
    <property type="match status" value="1"/>
</dbReference>
<feature type="site" description="Transition state stabilizer" evidence="5">
    <location>
        <position position="240"/>
    </location>
</feature>
<dbReference type="GO" id="GO:0005524">
    <property type="term" value="F:ATP binding"/>
    <property type="evidence" value="ECO:0007669"/>
    <property type="project" value="UniProtKB-KW"/>
</dbReference>
<evidence type="ECO:0000256" key="1">
    <source>
        <dbReference type="ARBA" id="ARBA00022679"/>
    </source>
</evidence>
<dbReference type="NCBIfam" id="TIGR00016">
    <property type="entry name" value="ackA"/>
    <property type="match status" value="1"/>
</dbReference>
<dbReference type="Proteomes" id="UP000636479">
    <property type="component" value="Unassembled WGS sequence"/>
</dbReference>
<comment type="catalytic activity">
    <reaction evidence="5">
        <text>acetate + ATP = acetyl phosphate + ADP</text>
        <dbReference type="Rhea" id="RHEA:11352"/>
        <dbReference type="ChEBI" id="CHEBI:22191"/>
        <dbReference type="ChEBI" id="CHEBI:30089"/>
        <dbReference type="ChEBI" id="CHEBI:30616"/>
        <dbReference type="ChEBI" id="CHEBI:456216"/>
        <dbReference type="EC" id="2.7.2.1"/>
    </reaction>
</comment>
<keyword evidence="7" id="KW-1185">Reference proteome</keyword>
<dbReference type="Pfam" id="PF12929">
    <property type="entry name" value="Mid1"/>
    <property type="match status" value="1"/>
</dbReference>
<evidence type="ECO:0000256" key="3">
    <source>
        <dbReference type="ARBA" id="ARBA00022777"/>
    </source>
</evidence>
<name>A0A8H6WH39_9AGAR</name>
<evidence type="ECO:0000256" key="4">
    <source>
        <dbReference type="ARBA" id="ARBA00022840"/>
    </source>
</evidence>
<evidence type="ECO:0000313" key="7">
    <source>
        <dbReference type="Proteomes" id="UP000636479"/>
    </source>
</evidence>
<keyword evidence="5" id="KW-0479">Metal-binding</keyword>
<feature type="binding site" evidence="5">
    <location>
        <position position="8"/>
    </location>
    <ligand>
        <name>Mg(2+)</name>
        <dbReference type="ChEBI" id="CHEBI:18420"/>
    </ligand>
</feature>
<dbReference type="GO" id="GO:0006083">
    <property type="term" value="P:acetate metabolic process"/>
    <property type="evidence" value="ECO:0007669"/>
    <property type="project" value="TreeGrafter"/>
</dbReference>
<feature type="binding site" evidence="5">
    <location>
        <position position="15"/>
    </location>
    <ligand>
        <name>ATP</name>
        <dbReference type="ChEBI" id="CHEBI:30616"/>
    </ligand>
</feature>
<sequence length="877" mass="93775">MVYVLSANAGSSSLKISLYDTTQPPHLILTSSLSNITAPPAKFTFQRVDSAVQNEELSNVHDHASAFAHFLECLTKEAKIDSETVVAVCHRVVHGGDYTDPVLINDEAFHHIEKLSDLAPLHNGAALAVIKTCLTQLPHAKSIAFFDTAFHRSIPAYISSYAIDQKIAKQRGLKKYGFHGLSYSSILRAVSHFLQKPPTSLNMIVLHLGSGASVCCIRQGHSLDTSMGLTPLDGLPGATRSGAIDPSLIFHYTNKAGRISHNKDNAVHLHVTQAEQILNSQSGWKAIAGTTDFGDIIRRRTKDSAAQLAFDLLTDRILNFVGSYHLKLGGQVDALVFSGGIGERSQELRAFIGQKVECLGFTRVDQAKNENVDEKTEVVVDISASPGPKAVLVCRTDEQLEMAQHVTNLISMLGDKRLLSFMRLPTALVLLLNAALTSAQARTALAVGFVQPGHTPNPPFFTIPSATRLAISVAVCSGTTNSASPRFFVTNSSSTASPGSGGGENVFEIVLDHGHGSWTGVFPEGGVVGVEDAGDTRFEIGVSNGVPIHEVISTPPLFGDSTASQALLFSPPFSAPNQQDPTYPKYILPPGNLSAAIPPSNPINFTVIVSPTSNSLTSMQQTACMLKTQNSTGVVAKEGLWMRDSSGWRMEWLFTGLTAKTNYTVYAIESGYKVAGPIFFTTKSPSFSCPLVSQVPYCPSVGYATPLPPPPNPLVSYDGSSLPESISGPLISSLTNFTTSLTTFACGRDLYSPLVSCADCQRAYRTWLCTISFPRCADQDTSPSSAALLLSQPPNARNSAFPAGSNYTQLLPCLETCTATDRACPNFLGFRCPSPRFNAAESYGVGYVDSGADGVHGHGTPGMWSDNFGNVWCNSGQ</sequence>
<dbReference type="InterPro" id="IPR043129">
    <property type="entry name" value="ATPase_NBD"/>
</dbReference>
<accession>A0A8H6WH39</accession>
<comment type="similarity">
    <text evidence="5">Belongs to the acetokinase family.</text>
</comment>
<comment type="caution">
    <text evidence="5">Lacks conserved residue(s) required for the propagation of feature annotation.</text>
</comment>
<feature type="site" description="Transition state stabilizer" evidence="5">
    <location>
        <position position="179"/>
    </location>
</feature>
<proteinExistence type="inferred from homology"/>
<gene>
    <name evidence="6" type="ORF">MIND_00222200</name>
</gene>
<feature type="binding site" evidence="5">
    <location>
        <position position="91"/>
    </location>
    <ligand>
        <name>substrate</name>
    </ligand>
</feature>
<dbReference type="UniPathway" id="UPA00340">
    <property type="reaction ID" value="UER00458"/>
</dbReference>
<dbReference type="GO" id="GO:0098703">
    <property type="term" value="P:calcium ion import across plasma membrane"/>
    <property type="evidence" value="ECO:0007669"/>
    <property type="project" value="InterPro"/>
</dbReference>
<evidence type="ECO:0000256" key="5">
    <source>
        <dbReference type="HAMAP-Rule" id="MF_03131"/>
    </source>
</evidence>
<dbReference type="PROSITE" id="PS01075">
    <property type="entry name" value="ACETATE_KINASE_1"/>
    <property type="match status" value="1"/>
</dbReference>
<dbReference type="Gene3D" id="3.30.420.40">
    <property type="match status" value="2"/>
</dbReference>
<evidence type="ECO:0000313" key="6">
    <source>
        <dbReference type="EMBL" id="KAF7312099.1"/>
    </source>
</evidence>
<dbReference type="OrthoDB" id="67445at2759"/>
<feature type="binding site" evidence="5">
    <location>
        <position position="398"/>
    </location>
    <ligand>
        <name>Mg(2+)</name>
        <dbReference type="ChEBI" id="CHEBI:18420"/>
    </ligand>
</feature>
<dbReference type="AlphaFoldDB" id="A0A8H6WH39"/>
<dbReference type="Pfam" id="PF00871">
    <property type="entry name" value="Acetate_kinase"/>
    <property type="match status" value="1"/>
</dbReference>
<comment type="pathway">
    <text evidence="5">Metabolic intermediate biosynthesis; acetyl-CoA biosynthesis; acetyl-CoA from acetate: step 1/2.</text>
</comment>
<dbReference type="GO" id="GO:0008776">
    <property type="term" value="F:acetate kinase activity"/>
    <property type="evidence" value="ECO:0007669"/>
    <property type="project" value="UniProtKB-UniRule"/>
</dbReference>
<evidence type="ECO:0000256" key="2">
    <source>
        <dbReference type="ARBA" id="ARBA00022741"/>
    </source>
</evidence>
<dbReference type="GO" id="GO:0005262">
    <property type="term" value="F:calcium channel activity"/>
    <property type="evidence" value="ECO:0007669"/>
    <property type="project" value="InterPro"/>
</dbReference>
<comment type="cofactor">
    <cofactor evidence="5">
        <name>Mg(2+)</name>
        <dbReference type="ChEBI" id="CHEBI:18420"/>
    </cofactor>
</comment>